<keyword evidence="1 2" id="KW-0732">Signal</keyword>
<protein>
    <submittedName>
        <fullName evidence="4">Trypsin-like cysteine/serine peptidase domain-containing protein</fullName>
    </submittedName>
</protein>
<organism evidence="4 5">
    <name type="scientific">Podospora aff. communis PSN243</name>
    <dbReference type="NCBI Taxonomy" id="3040156"/>
    <lineage>
        <taxon>Eukaryota</taxon>
        <taxon>Fungi</taxon>
        <taxon>Dikarya</taxon>
        <taxon>Ascomycota</taxon>
        <taxon>Pezizomycotina</taxon>
        <taxon>Sordariomycetes</taxon>
        <taxon>Sordariomycetidae</taxon>
        <taxon>Sordariales</taxon>
        <taxon>Podosporaceae</taxon>
        <taxon>Podospora</taxon>
    </lineage>
</organism>
<name>A0AAV9G3Y9_9PEZI</name>
<reference evidence="4" key="1">
    <citation type="journal article" date="2023" name="Mol. Phylogenet. Evol.">
        <title>Genome-scale phylogeny and comparative genomics of the fungal order Sordariales.</title>
        <authorList>
            <person name="Hensen N."/>
            <person name="Bonometti L."/>
            <person name="Westerberg I."/>
            <person name="Brannstrom I.O."/>
            <person name="Guillou S."/>
            <person name="Cros-Aarteil S."/>
            <person name="Calhoun S."/>
            <person name="Haridas S."/>
            <person name="Kuo A."/>
            <person name="Mondo S."/>
            <person name="Pangilinan J."/>
            <person name="Riley R."/>
            <person name="LaButti K."/>
            <person name="Andreopoulos B."/>
            <person name="Lipzen A."/>
            <person name="Chen C."/>
            <person name="Yan M."/>
            <person name="Daum C."/>
            <person name="Ng V."/>
            <person name="Clum A."/>
            <person name="Steindorff A."/>
            <person name="Ohm R.A."/>
            <person name="Martin F."/>
            <person name="Silar P."/>
            <person name="Natvig D.O."/>
            <person name="Lalanne C."/>
            <person name="Gautier V."/>
            <person name="Ament-Velasquez S.L."/>
            <person name="Kruys A."/>
            <person name="Hutchinson M.I."/>
            <person name="Powell A.J."/>
            <person name="Barry K."/>
            <person name="Miller A.N."/>
            <person name="Grigoriev I.V."/>
            <person name="Debuchy R."/>
            <person name="Gladieux P."/>
            <person name="Hiltunen Thoren M."/>
            <person name="Johannesson H."/>
        </authorList>
    </citation>
    <scope>NUCLEOTIDE SEQUENCE</scope>
    <source>
        <strain evidence="4">PSN243</strain>
    </source>
</reference>
<evidence type="ECO:0000313" key="4">
    <source>
        <dbReference type="EMBL" id="KAK4442123.1"/>
    </source>
</evidence>
<dbReference type="GO" id="GO:0004252">
    <property type="term" value="F:serine-type endopeptidase activity"/>
    <property type="evidence" value="ECO:0007669"/>
    <property type="project" value="InterPro"/>
</dbReference>
<evidence type="ECO:0000256" key="1">
    <source>
        <dbReference type="ARBA" id="ARBA00022729"/>
    </source>
</evidence>
<dbReference type="Pfam" id="PF00089">
    <property type="entry name" value="Trypsin"/>
    <property type="match status" value="1"/>
</dbReference>
<dbReference type="PANTHER" id="PTHR15462">
    <property type="entry name" value="SERINE PROTEASE"/>
    <property type="match status" value="1"/>
</dbReference>
<evidence type="ECO:0000256" key="2">
    <source>
        <dbReference type="SAM" id="SignalP"/>
    </source>
</evidence>
<evidence type="ECO:0000259" key="3">
    <source>
        <dbReference type="Pfam" id="PF00089"/>
    </source>
</evidence>
<dbReference type="InterPro" id="IPR001254">
    <property type="entry name" value="Trypsin_dom"/>
</dbReference>
<dbReference type="InterPro" id="IPR009003">
    <property type="entry name" value="Peptidase_S1_PA"/>
</dbReference>
<gene>
    <name evidence="4" type="ORF">QBC34DRAFT_499890</name>
</gene>
<feature type="signal peptide" evidence="2">
    <location>
        <begin position="1"/>
        <end position="21"/>
    </location>
</feature>
<dbReference type="InterPro" id="IPR050966">
    <property type="entry name" value="Glutamyl_endopeptidase"/>
</dbReference>
<keyword evidence="5" id="KW-1185">Reference proteome</keyword>
<dbReference type="Gene3D" id="2.40.10.10">
    <property type="entry name" value="Trypsin-like serine proteases"/>
    <property type="match status" value="2"/>
</dbReference>
<reference evidence="4" key="2">
    <citation type="submission" date="2023-05" db="EMBL/GenBank/DDBJ databases">
        <authorList>
            <consortium name="Lawrence Berkeley National Laboratory"/>
            <person name="Steindorff A."/>
            <person name="Hensen N."/>
            <person name="Bonometti L."/>
            <person name="Westerberg I."/>
            <person name="Brannstrom I.O."/>
            <person name="Guillou S."/>
            <person name="Cros-Aarteil S."/>
            <person name="Calhoun S."/>
            <person name="Haridas S."/>
            <person name="Kuo A."/>
            <person name="Mondo S."/>
            <person name="Pangilinan J."/>
            <person name="Riley R."/>
            <person name="Labutti K."/>
            <person name="Andreopoulos B."/>
            <person name="Lipzen A."/>
            <person name="Chen C."/>
            <person name="Yanf M."/>
            <person name="Daum C."/>
            <person name="Ng V."/>
            <person name="Clum A."/>
            <person name="Ohm R."/>
            <person name="Martin F."/>
            <person name="Silar P."/>
            <person name="Natvig D."/>
            <person name="Lalanne C."/>
            <person name="Gautier V."/>
            <person name="Ament-Velasquez S.L."/>
            <person name="Kruys A."/>
            <person name="Hutchinson M.I."/>
            <person name="Powell A.J."/>
            <person name="Barry K."/>
            <person name="Miller A.N."/>
            <person name="Grigoriev I.V."/>
            <person name="Debuchy R."/>
            <person name="Gladieux P."/>
            <person name="Thoren M.H."/>
            <person name="Johannesson H."/>
        </authorList>
    </citation>
    <scope>NUCLEOTIDE SEQUENCE</scope>
    <source>
        <strain evidence="4">PSN243</strain>
    </source>
</reference>
<dbReference type="AlphaFoldDB" id="A0AAV9G3Y9"/>
<comment type="caution">
    <text evidence="4">The sequence shown here is derived from an EMBL/GenBank/DDBJ whole genome shotgun (WGS) entry which is preliminary data.</text>
</comment>
<accession>A0AAV9G3Y9</accession>
<proteinExistence type="predicted"/>
<feature type="chain" id="PRO_5043945090" evidence="2">
    <location>
        <begin position="22"/>
        <end position="345"/>
    </location>
</feature>
<dbReference type="PANTHER" id="PTHR15462:SF8">
    <property type="entry name" value="SERINE PROTEASE"/>
    <property type="match status" value="1"/>
</dbReference>
<evidence type="ECO:0000313" key="5">
    <source>
        <dbReference type="Proteomes" id="UP001321760"/>
    </source>
</evidence>
<dbReference type="EMBL" id="MU866031">
    <property type="protein sequence ID" value="KAK4442123.1"/>
    <property type="molecule type" value="Genomic_DNA"/>
</dbReference>
<dbReference type="InterPro" id="IPR043504">
    <property type="entry name" value="Peptidase_S1_PA_chymotrypsin"/>
</dbReference>
<dbReference type="SUPFAM" id="SSF50494">
    <property type="entry name" value="Trypsin-like serine proteases"/>
    <property type="match status" value="1"/>
</dbReference>
<dbReference type="GO" id="GO:0006508">
    <property type="term" value="P:proteolysis"/>
    <property type="evidence" value="ECO:0007669"/>
    <property type="project" value="InterPro"/>
</dbReference>
<feature type="domain" description="Peptidase S1" evidence="3">
    <location>
        <begin position="136"/>
        <end position="309"/>
    </location>
</feature>
<dbReference type="Proteomes" id="UP001321760">
    <property type="component" value="Unassembled WGS sequence"/>
</dbReference>
<sequence>MKPPLLTAITGLLAISAPATSSPLSWTDIFNFAPPVCLPPPTPKTTRLPAADLTKFIKPFMPPPRSGGLLSIPSFRPPLLNFTRKSLTTLFRDPHLGQFLAIAPNASMVLMRKQLRDDTRMAFPYTTFGKVFLRDGAKRGFCSGTMVGPNLLLTANHCIAWKSTGNWSVEFVPGFNAEDGRLPRPWGGAFAKQCLGVDAGVTDGRDYAVCELDVPIGLSTGYLGWRASLKNEFYLKGEWNSVGYPFTFRGGQVPATEEGIRMRKVENSGGEGGKVMASAPYVEQGWSGGGVFGWEGDEPFVAGVVTATVGTSAFDHIFAEFTFHAGGVRLAEMVQFGLTQWSLLG</sequence>